<keyword evidence="2 4" id="KW-0238">DNA-binding</keyword>
<dbReference type="KEGG" id="sxi:SXIM_50280"/>
<keyword evidence="3" id="KW-0804">Transcription</keyword>
<dbReference type="GO" id="GO:0003700">
    <property type="term" value="F:DNA-binding transcription factor activity"/>
    <property type="evidence" value="ECO:0007669"/>
    <property type="project" value="TreeGrafter"/>
</dbReference>
<protein>
    <submittedName>
        <fullName evidence="6">Transcriptional regulator, TetR family</fullName>
    </submittedName>
</protein>
<evidence type="ECO:0000259" key="5">
    <source>
        <dbReference type="PROSITE" id="PS50977"/>
    </source>
</evidence>
<dbReference type="SUPFAM" id="SSF46689">
    <property type="entry name" value="Homeodomain-like"/>
    <property type="match status" value="1"/>
</dbReference>
<gene>
    <name evidence="6" type="ORF">SXIM_50280</name>
</gene>
<dbReference type="Proteomes" id="UP000034034">
    <property type="component" value="Chromosome"/>
</dbReference>
<feature type="DNA-binding region" description="H-T-H motif" evidence="4">
    <location>
        <begin position="39"/>
        <end position="58"/>
    </location>
</feature>
<dbReference type="Pfam" id="PF17754">
    <property type="entry name" value="TetR_C_14"/>
    <property type="match status" value="1"/>
</dbReference>
<evidence type="ECO:0000256" key="3">
    <source>
        <dbReference type="ARBA" id="ARBA00023163"/>
    </source>
</evidence>
<dbReference type="RefSeq" id="WP_046725170.1">
    <property type="nucleotide sequence ID" value="NZ_CP009922.3"/>
</dbReference>
<dbReference type="GO" id="GO:0000976">
    <property type="term" value="F:transcription cis-regulatory region binding"/>
    <property type="evidence" value="ECO:0007669"/>
    <property type="project" value="TreeGrafter"/>
</dbReference>
<evidence type="ECO:0000313" key="6">
    <source>
        <dbReference type="EMBL" id="AKG46412.1"/>
    </source>
</evidence>
<dbReference type="HOGENOM" id="CLU_069356_2_2_11"/>
<evidence type="ECO:0000256" key="2">
    <source>
        <dbReference type="ARBA" id="ARBA00023125"/>
    </source>
</evidence>
<dbReference type="InterPro" id="IPR023772">
    <property type="entry name" value="DNA-bd_HTH_TetR-type_CS"/>
</dbReference>
<organism evidence="6 7">
    <name type="scientific">Streptomyces xiamenensis</name>
    <dbReference type="NCBI Taxonomy" id="408015"/>
    <lineage>
        <taxon>Bacteria</taxon>
        <taxon>Bacillati</taxon>
        <taxon>Actinomycetota</taxon>
        <taxon>Actinomycetes</taxon>
        <taxon>Kitasatosporales</taxon>
        <taxon>Streptomycetaceae</taxon>
        <taxon>Streptomyces</taxon>
    </lineage>
</organism>
<dbReference type="PROSITE" id="PS50977">
    <property type="entry name" value="HTH_TETR_2"/>
    <property type="match status" value="1"/>
</dbReference>
<dbReference type="PROSITE" id="PS01081">
    <property type="entry name" value="HTH_TETR_1"/>
    <property type="match status" value="1"/>
</dbReference>
<dbReference type="InterPro" id="IPR050109">
    <property type="entry name" value="HTH-type_TetR-like_transc_reg"/>
</dbReference>
<dbReference type="Gene3D" id="1.10.357.10">
    <property type="entry name" value="Tetracycline Repressor, domain 2"/>
    <property type="match status" value="1"/>
</dbReference>
<sequence>MGPHTTAPGARASHKLRTRQELLRSGLDLFLDRGYARTTIGDVAREAGVSERTFFRYFASKEELVLHPVQEITDHFLAEAERRPEHEPPLMVLREAGARVMEITAGESLETVLPALRLVCVEPELRAAQMVHSATAHQRMAAVLARRERTAPGDLRPSLLVGAYVVASALAAQEWTRRGDGSLVALQRATDDHLRQMPAALAERWSG</sequence>
<dbReference type="STRING" id="408015.SXIM_50280"/>
<evidence type="ECO:0000256" key="1">
    <source>
        <dbReference type="ARBA" id="ARBA00023015"/>
    </source>
</evidence>
<evidence type="ECO:0000313" key="7">
    <source>
        <dbReference type="Proteomes" id="UP000034034"/>
    </source>
</evidence>
<keyword evidence="7" id="KW-1185">Reference proteome</keyword>
<name>A0A0F7FZV2_9ACTN</name>
<proteinExistence type="predicted"/>
<dbReference type="Pfam" id="PF00440">
    <property type="entry name" value="TetR_N"/>
    <property type="match status" value="1"/>
</dbReference>
<dbReference type="PATRIC" id="fig|408015.6.peg.5094"/>
<feature type="domain" description="HTH tetR-type" evidence="5">
    <location>
        <begin position="16"/>
        <end position="76"/>
    </location>
</feature>
<evidence type="ECO:0000256" key="4">
    <source>
        <dbReference type="PROSITE-ProRule" id="PRU00335"/>
    </source>
</evidence>
<dbReference type="InterPro" id="IPR009057">
    <property type="entry name" value="Homeodomain-like_sf"/>
</dbReference>
<accession>A0A0F7FZV2</accession>
<dbReference type="PANTHER" id="PTHR30055:SF238">
    <property type="entry name" value="MYCOFACTOCIN BIOSYNTHESIS TRANSCRIPTIONAL REGULATOR MFTR-RELATED"/>
    <property type="match status" value="1"/>
</dbReference>
<dbReference type="PRINTS" id="PR00455">
    <property type="entry name" value="HTHTETR"/>
</dbReference>
<dbReference type="InterPro" id="IPR041347">
    <property type="entry name" value="MftR_C"/>
</dbReference>
<reference evidence="6" key="1">
    <citation type="submission" date="2019-08" db="EMBL/GenBank/DDBJ databases">
        <title>Complete genome sequence of a mangrove-derived Streptomyces xiamenensis.</title>
        <authorList>
            <person name="Xu J."/>
        </authorList>
    </citation>
    <scope>NUCLEOTIDE SEQUENCE</scope>
    <source>
        <strain evidence="6">318</strain>
    </source>
</reference>
<dbReference type="Gene3D" id="1.10.10.60">
    <property type="entry name" value="Homeodomain-like"/>
    <property type="match status" value="1"/>
</dbReference>
<dbReference type="AlphaFoldDB" id="A0A0F7FZV2"/>
<dbReference type="InterPro" id="IPR001647">
    <property type="entry name" value="HTH_TetR"/>
</dbReference>
<keyword evidence="1" id="KW-0805">Transcription regulation</keyword>
<dbReference type="PANTHER" id="PTHR30055">
    <property type="entry name" value="HTH-TYPE TRANSCRIPTIONAL REGULATOR RUTR"/>
    <property type="match status" value="1"/>
</dbReference>
<dbReference type="EMBL" id="CP009922">
    <property type="protein sequence ID" value="AKG46412.1"/>
    <property type="molecule type" value="Genomic_DNA"/>
</dbReference>